<reference evidence="3" key="1">
    <citation type="submission" date="2015-09" db="EMBL/GenBank/DDBJ databases">
        <authorList>
            <person name="Rodrigo-Torres Lidia"/>
            <person name="Arahal R.David."/>
        </authorList>
    </citation>
    <scope>NUCLEOTIDE SEQUENCE [LARGE SCALE GENOMIC DNA]</scope>
    <source>
        <strain evidence="3">CECT 7735</strain>
    </source>
</reference>
<name>A0A0P1IHV9_9RHOB</name>
<feature type="chain" id="PRO_5006065291" evidence="1">
    <location>
        <begin position="24"/>
        <end position="123"/>
    </location>
</feature>
<dbReference type="EMBL" id="CYTW01000007">
    <property type="protein sequence ID" value="CUK13983.1"/>
    <property type="molecule type" value="Genomic_DNA"/>
</dbReference>
<proteinExistence type="predicted"/>
<keyword evidence="1" id="KW-0732">Signal</keyword>
<dbReference type="InterPro" id="IPR018228">
    <property type="entry name" value="DNase_TatD-rel_CS"/>
</dbReference>
<gene>
    <name evidence="2" type="ORF">PH7735_03857</name>
</gene>
<evidence type="ECO:0000313" key="3">
    <source>
        <dbReference type="Proteomes" id="UP000051870"/>
    </source>
</evidence>
<dbReference type="GO" id="GO:0016810">
    <property type="term" value="F:hydrolase activity, acting on carbon-nitrogen (but not peptide) bonds"/>
    <property type="evidence" value="ECO:0007669"/>
    <property type="project" value="InterPro"/>
</dbReference>
<keyword evidence="2" id="KW-0378">Hydrolase</keyword>
<dbReference type="AlphaFoldDB" id="A0A0P1IHV9"/>
<dbReference type="Gene3D" id="2.30.40.10">
    <property type="entry name" value="Urease, subunit C, domain 1"/>
    <property type="match status" value="1"/>
</dbReference>
<feature type="signal peptide" evidence="1">
    <location>
        <begin position="1"/>
        <end position="23"/>
    </location>
</feature>
<dbReference type="STRING" id="1715693.PH7735_03857"/>
<dbReference type="SUPFAM" id="SSF51338">
    <property type="entry name" value="Composite domain of metallo-dependent hydrolases"/>
    <property type="match status" value="1"/>
</dbReference>
<dbReference type="GeneID" id="83882826"/>
<dbReference type="PANTHER" id="PTHR43135:SF3">
    <property type="entry name" value="ALPHA-D-RIBOSE 1-METHYLPHOSPHONATE 5-TRIPHOSPHATE DIPHOSPHATASE"/>
    <property type="match status" value="1"/>
</dbReference>
<dbReference type="RefSeq" id="WP_145865379.1">
    <property type="nucleotide sequence ID" value="NZ_CYTW01000007.1"/>
</dbReference>
<evidence type="ECO:0000313" key="2">
    <source>
        <dbReference type="EMBL" id="CUK13983.1"/>
    </source>
</evidence>
<protein>
    <submittedName>
        <fullName evidence="2">N-ethylammeline chlorohydrolase</fullName>
    </submittedName>
</protein>
<dbReference type="InterPro" id="IPR051781">
    <property type="entry name" value="Metallo-dep_Hydrolase"/>
</dbReference>
<dbReference type="PANTHER" id="PTHR43135">
    <property type="entry name" value="ALPHA-D-RIBOSE 1-METHYLPHOSPHONATE 5-TRIPHOSPHATE DIPHOSPHATASE"/>
    <property type="match status" value="1"/>
</dbReference>
<dbReference type="PROSITE" id="PS01137">
    <property type="entry name" value="TATD_1"/>
    <property type="match status" value="1"/>
</dbReference>
<keyword evidence="3" id="KW-1185">Reference proteome</keyword>
<organism evidence="2 3">
    <name type="scientific">Shimia thalassica</name>
    <dbReference type="NCBI Taxonomy" id="1715693"/>
    <lineage>
        <taxon>Bacteria</taxon>
        <taxon>Pseudomonadati</taxon>
        <taxon>Pseudomonadota</taxon>
        <taxon>Alphaproteobacteria</taxon>
        <taxon>Rhodobacterales</taxon>
        <taxon>Roseobacteraceae</taxon>
    </lineage>
</organism>
<dbReference type="InterPro" id="IPR011059">
    <property type="entry name" value="Metal-dep_hydrolase_composite"/>
</dbReference>
<dbReference type="Gene3D" id="3.20.20.140">
    <property type="entry name" value="Metal-dependent hydrolases"/>
    <property type="match status" value="1"/>
</dbReference>
<sequence length="123" mass="13238">MRFKRRMAAFASLAAFTATVSVAQEAAPQTLFINVHVFDGISDTRIENASVLIEGNLIKEVSAASIEAPEATMIDGGGRTLMPGLIDSHVHLNLTGLFSSFGGAEYANWDGIARWRSQTRAII</sequence>
<dbReference type="Proteomes" id="UP000051870">
    <property type="component" value="Unassembled WGS sequence"/>
</dbReference>
<accession>A0A0P1IHV9</accession>
<evidence type="ECO:0000256" key="1">
    <source>
        <dbReference type="SAM" id="SignalP"/>
    </source>
</evidence>